<dbReference type="Proteomes" id="UP001225605">
    <property type="component" value="Unassembled WGS sequence"/>
</dbReference>
<evidence type="ECO:0000256" key="1">
    <source>
        <dbReference type="ARBA" id="ARBA00023015"/>
    </source>
</evidence>
<evidence type="ECO:0000256" key="3">
    <source>
        <dbReference type="ARBA" id="ARBA00023163"/>
    </source>
</evidence>
<dbReference type="InterPro" id="IPR004111">
    <property type="entry name" value="Repressor_TetR_C"/>
</dbReference>
<dbReference type="PROSITE" id="PS50977">
    <property type="entry name" value="HTH_TETR_2"/>
    <property type="match status" value="1"/>
</dbReference>
<dbReference type="Pfam" id="PF02909">
    <property type="entry name" value="TetR_C_1"/>
    <property type="match status" value="1"/>
</dbReference>
<proteinExistence type="predicted"/>
<evidence type="ECO:0000259" key="6">
    <source>
        <dbReference type="PROSITE" id="PS50977"/>
    </source>
</evidence>
<dbReference type="SUPFAM" id="SSF48498">
    <property type="entry name" value="Tetracyclin repressor-like, C-terminal domain"/>
    <property type="match status" value="1"/>
</dbReference>
<evidence type="ECO:0000256" key="2">
    <source>
        <dbReference type="ARBA" id="ARBA00023125"/>
    </source>
</evidence>
<sequence length="258" mass="26876">MPTDHEPRARPDPSPGLPPGLVPAWAAAPRPRRGPKPAHTVAQVVAAAVELADAEGLAAASLPNIAAALGLTTNALYRYVDSKDELLVLLADAGFGPPPPVGDDAPDWRAAVRAWAHAALDRYRARPWLLDVPFRGGPVTPHRLAWTERLLAVLATAGVSGAEALGCATLVADVTRTTAEHLRARTDPDATDPDPTDADATGRAADVRAFLRPLLAERGYPHLAALVDRGGFPAATAVDFGLDRVLDGIAALVAASRA</sequence>
<dbReference type="Gene3D" id="1.10.10.60">
    <property type="entry name" value="Homeodomain-like"/>
    <property type="match status" value="1"/>
</dbReference>
<organism evidence="7 8">
    <name type="scientific">Saccharothrix yanglingensis</name>
    <dbReference type="NCBI Taxonomy" id="659496"/>
    <lineage>
        <taxon>Bacteria</taxon>
        <taxon>Bacillati</taxon>
        <taxon>Actinomycetota</taxon>
        <taxon>Actinomycetes</taxon>
        <taxon>Pseudonocardiales</taxon>
        <taxon>Pseudonocardiaceae</taxon>
        <taxon>Saccharothrix</taxon>
    </lineage>
</organism>
<comment type="caution">
    <text evidence="7">The sequence shown here is derived from an EMBL/GenBank/DDBJ whole genome shotgun (WGS) entry which is preliminary data.</text>
</comment>
<name>A0ABU0WUU1_9PSEU</name>
<dbReference type="InterPro" id="IPR001647">
    <property type="entry name" value="HTH_TetR"/>
</dbReference>
<keyword evidence="2 4" id="KW-0238">DNA-binding</keyword>
<keyword evidence="8" id="KW-1185">Reference proteome</keyword>
<reference evidence="7 8" key="1">
    <citation type="submission" date="2017-06" db="EMBL/GenBank/DDBJ databases">
        <title>Cultured bacterium strain Saccharothrix yanglingensis Hhs.015.</title>
        <authorList>
            <person name="Xia Y."/>
        </authorList>
    </citation>
    <scope>NUCLEOTIDE SEQUENCE [LARGE SCALE GENOMIC DNA]</scope>
    <source>
        <strain evidence="7 8">Hhs.015</strain>
    </source>
</reference>
<feature type="DNA-binding region" description="H-T-H motif" evidence="4">
    <location>
        <begin position="61"/>
        <end position="80"/>
    </location>
</feature>
<evidence type="ECO:0000256" key="5">
    <source>
        <dbReference type="SAM" id="MobiDB-lite"/>
    </source>
</evidence>
<evidence type="ECO:0000313" key="7">
    <source>
        <dbReference type="EMBL" id="MDQ2583542.1"/>
    </source>
</evidence>
<dbReference type="EMBL" id="NSDM01000002">
    <property type="protein sequence ID" value="MDQ2583542.1"/>
    <property type="molecule type" value="Genomic_DNA"/>
</dbReference>
<feature type="compositionally biased region" description="Pro residues" evidence="5">
    <location>
        <begin position="12"/>
        <end position="21"/>
    </location>
</feature>
<dbReference type="InterPro" id="IPR036271">
    <property type="entry name" value="Tet_transcr_reg_TetR-rel_C_sf"/>
</dbReference>
<dbReference type="SUPFAM" id="SSF46689">
    <property type="entry name" value="Homeodomain-like"/>
    <property type="match status" value="1"/>
</dbReference>
<feature type="region of interest" description="Disordered" evidence="5">
    <location>
        <begin position="181"/>
        <end position="202"/>
    </location>
</feature>
<dbReference type="Pfam" id="PF00440">
    <property type="entry name" value="TetR_N"/>
    <property type="match status" value="1"/>
</dbReference>
<dbReference type="PRINTS" id="PR00455">
    <property type="entry name" value="HTHTETR"/>
</dbReference>
<evidence type="ECO:0000313" key="8">
    <source>
        <dbReference type="Proteomes" id="UP001225605"/>
    </source>
</evidence>
<protein>
    <submittedName>
        <fullName evidence="7">TetR family transcriptional regulator</fullName>
    </submittedName>
</protein>
<gene>
    <name evidence="7" type="ORF">CKY47_06010</name>
</gene>
<dbReference type="RefSeq" id="WP_306744653.1">
    <property type="nucleotide sequence ID" value="NZ_NSDM01000002.1"/>
</dbReference>
<dbReference type="PANTHER" id="PTHR30055">
    <property type="entry name" value="HTH-TYPE TRANSCRIPTIONAL REGULATOR RUTR"/>
    <property type="match status" value="1"/>
</dbReference>
<dbReference type="Gene3D" id="1.10.357.10">
    <property type="entry name" value="Tetracycline Repressor, domain 2"/>
    <property type="match status" value="1"/>
</dbReference>
<dbReference type="InterPro" id="IPR009057">
    <property type="entry name" value="Homeodomain-like_sf"/>
</dbReference>
<accession>A0ABU0WUU1</accession>
<dbReference type="InterPro" id="IPR050109">
    <property type="entry name" value="HTH-type_TetR-like_transc_reg"/>
</dbReference>
<feature type="region of interest" description="Disordered" evidence="5">
    <location>
        <begin position="1"/>
        <end position="37"/>
    </location>
</feature>
<feature type="compositionally biased region" description="Basic and acidic residues" evidence="5">
    <location>
        <begin position="1"/>
        <end position="11"/>
    </location>
</feature>
<keyword evidence="1" id="KW-0805">Transcription regulation</keyword>
<dbReference type="PANTHER" id="PTHR30055:SF151">
    <property type="entry name" value="TRANSCRIPTIONAL REGULATORY PROTEIN"/>
    <property type="match status" value="1"/>
</dbReference>
<keyword evidence="3" id="KW-0804">Transcription</keyword>
<feature type="domain" description="HTH tetR-type" evidence="6">
    <location>
        <begin position="38"/>
        <end position="98"/>
    </location>
</feature>
<evidence type="ECO:0000256" key="4">
    <source>
        <dbReference type="PROSITE-ProRule" id="PRU00335"/>
    </source>
</evidence>